<dbReference type="AlphaFoldDB" id="A0A2L1GQT3"/>
<feature type="transmembrane region" description="Helical" evidence="11">
    <location>
        <begin position="368"/>
        <end position="392"/>
    </location>
</feature>
<dbReference type="Gene3D" id="1.10.3080.10">
    <property type="entry name" value="Clc chloride channel"/>
    <property type="match status" value="1"/>
</dbReference>
<keyword evidence="5" id="KW-0406">Ion transport</keyword>
<feature type="transmembrane region" description="Helical" evidence="11">
    <location>
        <begin position="399"/>
        <end position="419"/>
    </location>
</feature>
<keyword evidence="8" id="KW-0868">Chloride</keyword>
<dbReference type="Gene3D" id="3.10.580.10">
    <property type="entry name" value="CBS-domain"/>
    <property type="match status" value="1"/>
</dbReference>
<dbReference type="PANTHER" id="PTHR43427">
    <property type="entry name" value="CHLORIDE CHANNEL PROTEIN CLC-E"/>
    <property type="match status" value="1"/>
</dbReference>
<name>A0A2L1GQT3_9BACT</name>
<keyword evidence="10" id="KW-0129">CBS domain</keyword>
<evidence type="ECO:0000313" key="13">
    <source>
        <dbReference type="EMBL" id="AVD72032.1"/>
    </source>
</evidence>
<keyword evidence="7" id="KW-0869">Chloride channel</keyword>
<dbReference type="PANTHER" id="PTHR43427:SF6">
    <property type="entry name" value="CHLORIDE CHANNEL PROTEIN CLC-E"/>
    <property type="match status" value="1"/>
</dbReference>
<dbReference type="Pfam" id="PF00571">
    <property type="entry name" value="CBS"/>
    <property type="match status" value="2"/>
</dbReference>
<feature type="domain" description="CBS" evidence="12">
    <location>
        <begin position="454"/>
        <end position="512"/>
    </location>
</feature>
<keyword evidence="3 11" id="KW-0812">Transmembrane</keyword>
<dbReference type="OrthoDB" id="9767361at2"/>
<feature type="transmembrane region" description="Helical" evidence="11">
    <location>
        <begin position="236"/>
        <end position="260"/>
    </location>
</feature>
<evidence type="ECO:0000256" key="11">
    <source>
        <dbReference type="SAM" id="Phobius"/>
    </source>
</evidence>
<evidence type="ECO:0000256" key="1">
    <source>
        <dbReference type="ARBA" id="ARBA00004141"/>
    </source>
</evidence>
<comment type="subcellular location">
    <subcellularLocation>
        <location evidence="1">Membrane</location>
        <topology evidence="1">Multi-pass membrane protein</topology>
    </subcellularLocation>
</comment>
<evidence type="ECO:0000256" key="6">
    <source>
        <dbReference type="ARBA" id="ARBA00023136"/>
    </source>
</evidence>
<protein>
    <submittedName>
        <fullName evidence="13">Cl-channel voltage-gated family protein</fullName>
    </submittedName>
</protein>
<evidence type="ECO:0000256" key="10">
    <source>
        <dbReference type="PROSITE-ProRule" id="PRU00703"/>
    </source>
</evidence>
<reference evidence="13 14" key="1">
    <citation type="journal article" date="2018" name="MBio">
        <title>Insights into the evolution of host association through the isolation and characterization of a novel human periodontal pathobiont, Desulfobulbus oralis.</title>
        <authorList>
            <person name="Cross K.L."/>
            <person name="Chirania P."/>
            <person name="Xiong W."/>
            <person name="Beall C.J."/>
            <person name="Elkins J.G."/>
            <person name="Giannone R.J."/>
            <person name="Griffen A.L."/>
            <person name="Guss A.M."/>
            <person name="Hettich R.L."/>
            <person name="Joshi S.S."/>
            <person name="Mokrzan E.M."/>
            <person name="Martin R.K."/>
            <person name="Zhulin I.B."/>
            <person name="Leys E.J."/>
            <person name="Podar M."/>
        </authorList>
    </citation>
    <scope>NUCLEOTIDE SEQUENCE [LARGE SCALE GENOMIC DNA]</scope>
    <source>
        <strain evidence="13 14">ORNL</strain>
    </source>
</reference>
<dbReference type="InterPro" id="IPR046342">
    <property type="entry name" value="CBS_dom_sf"/>
</dbReference>
<dbReference type="GO" id="GO:0034707">
    <property type="term" value="C:chloride channel complex"/>
    <property type="evidence" value="ECO:0007669"/>
    <property type="project" value="UniProtKB-KW"/>
</dbReference>
<feature type="transmembrane region" description="Helical" evidence="11">
    <location>
        <begin position="18"/>
        <end position="36"/>
    </location>
</feature>
<keyword evidence="14" id="KW-1185">Reference proteome</keyword>
<dbReference type="Proteomes" id="UP000239867">
    <property type="component" value="Chromosome"/>
</dbReference>
<evidence type="ECO:0000259" key="12">
    <source>
        <dbReference type="PROSITE" id="PS51371"/>
    </source>
</evidence>
<dbReference type="SUPFAM" id="SSF54631">
    <property type="entry name" value="CBS-domain pair"/>
    <property type="match status" value="1"/>
</dbReference>
<proteinExistence type="predicted"/>
<feature type="transmembrane region" description="Helical" evidence="11">
    <location>
        <begin position="336"/>
        <end position="356"/>
    </location>
</feature>
<dbReference type="RefSeq" id="WP_104937237.1">
    <property type="nucleotide sequence ID" value="NZ_CP021255.1"/>
</dbReference>
<evidence type="ECO:0000256" key="8">
    <source>
        <dbReference type="ARBA" id="ARBA00023214"/>
    </source>
</evidence>
<evidence type="ECO:0000256" key="3">
    <source>
        <dbReference type="ARBA" id="ARBA00022692"/>
    </source>
</evidence>
<dbReference type="PROSITE" id="PS51371">
    <property type="entry name" value="CBS"/>
    <property type="match status" value="2"/>
</dbReference>
<dbReference type="CDD" id="cd00400">
    <property type="entry name" value="Voltage_gated_ClC"/>
    <property type="match status" value="1"/>
</dbReference>
<evidence type="ECO:0000256" key="7">
    <source>
        <dbReference type="ARBA" id="ARBA00023173"/>
    </source>
</evidence>
<evidence type="ECO:0000256" key="5">
    <source>
        <dbReference type="ARBA" id="ARBA00023065"/>
    </source>
</evidence>
<sequence>MSKLVHLQRFLPGERTRMMLITAAIGLMAGLVIIAFRESMELVKTIILHHGASLLGIDQGGWRRALLPLLPMVGAALLIPFSLAFPGEINGYGLPRFLKRVNLENGVFKARTIVLKIVSSALSIGSGNSAGTEGPIAQIGGAIGSQVGQRFRVSGRRMKVYIAAGCAGGIAGIFNAPLAGMFFASEIVLLGTYEIGSFAALAISSAMATVVSRAYYGEVPAFPIPPYAIVNPLVEIPLYTLMAVITGIAAVLHIRFFYLVKDRFARLSLHPQLKPLLGALLVGAIAIYFPQIMGDGYDYIAKALDGDTLLWRMAALVVLKSVATAITLGSGGAGGVFAPALFIGAVLGGSFGIVVHSLFPTATASPGAYATVGIGAFLAASTHAPMTAIFLLFEMTGNYMIIIPVMLTAVLGTITAKWLHDDSIDTAELSQEGIDIHEGRETAIMKSVRVGKAITEDVCFISENANVNQLLELFRDSSNHFYFPVINNRGFMVGVVSMQDVKTALLLPEADRAGQLVGAICARDVIMLTPDASLYEAIRLFDVKGIDEIPVVESKGEPWVLGMLKRQDVISAYNHEMIRRGIGERDEAVRIIREV</sequence>
<feature type="transmembrane region" description="Helical" evidence="11">
    <location>
        <begin position="309"/>
        <end position="329"/>
    </location>
</feature>
<dbReference type="InterPro" id="IPR001807">
    <property type="entry name" value="ClC"/>
</dbReference>
<dbReference type="GO" id="GO:0005254">
    <property type="term" value="F:chloride channel activity"/>
    <property type="evidence" value="ECO:0007669"/>
    <property type="project" value="UniProtKB-KW"/>
</dbReference>
<feature type="transmembrane region" description="Helical" evidence="11">
    <location>
        <begin position="195"/>
        <end position="216"/>
    </location>
</feature>
<keyword evidence="4 11" id="KW-1133">Transmembrane helix</keyword>
<keyword evidence="9" id="KW-0407">Ion channel</keyword>
<feature type="transmembrane region" description="Helical" evidence="11">
    <location>
        <begin position="160"/>
        <end position="183"/>
    </location>
</feature>
<gene>
    <name evidence="13" type="ORF">CAY53_11565</name>
</gene>
<dbReference type="InterPro" id="IPR014743">
    <property type="entry name" value="Cl-channel_core"/>
</dbReference>
<dbReference type="InterPro" id="IPR000644">
    <property type="entry name" value="CBS_dom"/>
</dbReference>
<dbReference type="SMART" id="SM00116">
    <property type="entry name" value="CBS"/>
    <property type="match status" value="2"/>
</dbReference>
<feature type="domain" description="CBS" evidence="12">
    <location>
        <begin position="521"/>
        <end position="580"/>
    </location>
</feature>
<organism evidence="13 14">
    <name type="scientific">Desulfobulbus oralis</name>
    <dbReference type="NCBI Taxonomy" id="1986146"/>
    <lineage>
        <taxon>Bacteria</taxon>
        <taxon>Pseudomonadati</taxon>
        <taxon>Thermodesulfobacteriota</taxon>
        <taxon>Desulfobulbia</taxon>
        <taxon>Desulfobulbales</taxon>
        <taxon>Desulfobulbaceae</taxon>
        <taxon>Desulfobulbus</taxon>
    </lineage>
</organism>
<dbReference type="EMBL" id="CP021255">
    <property type="protein sequence ID" value="AVD72032.1"/>
    <property type="molecule type" value="Genomic_DNA"/>
</dbReference>
<keyword evidence="2" id="KW-0813">Transport</keyword>
<accession>A0A2L1GQT3</accession>
<evidence type="ECO:0000313" key="14">
    <source>
        <dbReference type="Proteomes" id="UP000239867"/>
    </source>
</evidence>
<dbReference type="SUPFAM" id="SSF81340">
    <property type="entry name" value="Clc chloride channel"/>
    <property type="match status" value="1"/>
</dbReference>
<keyword evidence="6 11" id="KW-0472">Membrane</keyword>
<feature type="transmembrane region" description="Helical" evidence="11">
    <location>
        <begin position="65"/>
        <end position="85"/>
    </location>
</feature>
<evidence type="ECO:0000256" key="9">
    <source>
        <dbReference type="ARBA" id="ARBA00023303"/>
    </source>
</evidence>
<dbReference type="Pfam" id="PF00654">
    <property type="entry name" value="Voltage_CLC"/>
    <property type="match status" value="1"/>
</dbReference>
<dbReference type="PRINTS" id="PR00762">
    <property type="entry name" value="CLCHANNEL"/>
</dbReference>
<dbReference type="InterPro" id="IPR050368">
    <property type="entry name" value="ClC-type_chloride_channel"/>
</dbReference>
<evidence type="ECO:0000256" key="2">
    <source>
        <dbReference type="ARBA" id="ARBA00022448"/>
    </source>
</evidence>
<feature type="transmembrane region" description="Helical" evidence="11">
    <location>
        <begin position="272"/>
        <end position="289"/>
    </location>
</feature>
<evidence type="ECO:0000256" key="4">
    <source>
        <dbReference type="ARBA" id="ARBA00022989"/>
    </source>
</evidence>
<dbReference type="KEGG" id="deo:CAY53_11565"/>